<sequence>MFLLAHLVAGIVIGIILAQAFHDRRAIPACAFGALLPDIIDKPLGHIFLASSLGYGRIYSHTLLFLTIVTLIGIVIFWRYRSILALAAAAGIASHQVLDAMWREPVNWLYPMFGPFTGGSGGRSFFDLVMSELAEPTEWILFAAVLLLGLALLYQERHETVRVRFAPLLEKALLVLGILLLAAGLWVAGCAFLHLSCPLTGLRSPEDHLICGFVIMLAGIAALSCRKPE</sequence>
<keyword evidence="1" id="KW-0472">Membrane</keyword>
<evidence type="ECO:0000313" key="2">
    <source>
        <dbReference type="EMBL" id="NVO67156.1"/>
    </source>
</evidence>
<proteinExistence type="predicted"/>
<name>A0A7K4HPG4_9EURY</name>
<protein>
    <submittedName>
        <fullName evidence="2">Metal-dependent hydrolase</fullName>
    </submittedName>
</protein>
<comment type="caution">
    <text evidence="2">The sequence shown here is derived from an EMBL/GenBank/DDBJ whole genome shotgun (WGS) entry which is preliminary data.</text>
</comment>
<dbReference type="InterPro" id="IPR007404">
    <property type="entry name" value="YdjM-like"/>
</dbReference>
<keyword evidence="1" id="KW-0812">Transmembrane</keyword>
<feature type="transmembrane region" description="Helical" evidence="1">
    <location>
        <begin position="174"/>
        <end position="195"/>
    </location>
</feature>
<reference evidence="2 3" key="1">
    <citation type="submission" date="2020-06" db="EMBL/GenBank/DDBJ databases">
        <title>Methanofollis fontis sp. nov., a methanogen isolated from marine sediments near a cold seep at Four-Way Closure Ridge offshore southwestern Taiwan.</title>
        <authorList>
            <person name="Chen S.-C."/>
            <person name="Teng N.-H."/>
            <person name="Lin Y.-S."/>
            <person name="Lai M.-C."/>
            <person name="Chen H.-H."/>
            <person name="Wang C.-C."/>
        </authorList>
    </citation>
    <scope>NUCLEOTIDE SEQUENCE [LARGE SCALE GENOMIC DNA]</scope>
    <source>
        <strain evidence="2 3">DSM 2702</strain>
    </source>
</reference>
<dbReference type="RefSeq" id="WP_176788781.1">
    <property type="nucleotide sequence ID" value="NZ_JABXWR010000001.1"/>
</dbReference>
<dbReference type="Proteomes" id="UP000570823">
    <property type="component" value="Unassembled WGS sequence"/>
</dbReference>
<accession>A0A7K4HPG4</accession>
<evidence type="ECO:0000256" key="1">
    <source>
        <dbReference type="SAM" id="Phobius"/>
    </source>
</evidence>
<feature type="transmembrane region" description="Helical" evidence="1">
    <location>
        <begin position="136"/>
        <end position="154"/>
    </location>
</feature>
<gene>
    <name evidence="2" type="ORF">HWN36_07505</name>
</gene>
<dbReference type="OrthoDB" id="200338at2157"/>
<keyword evidence="2" id="KW-0378">Hydrolase</keyword>
<dbReference type="EMBL" id="JABXWR010000001">
    <property type="protein sequence ID" value="NVO67156.1"/>
    <property type="molecule type" value="Genomic_DNA"/>
</dbReference>
<dbReference type="AlphaFoldDB" id="A0A7K4HPG4"/>
<keyword evidence="3" id="KW-1185">Reference proteome</keyword>
<keyword evidence="1" id="KW-1133">Transmembrane helix</keyword>
<organism evidence="2 3">
    <name type="scientific">Methanofollis tationis</name>
    <dbReference type="NCBI Taxonomy" id="81417"/>
    <lineage>
        <taxon>Archaea</taxon>
        <taxon>Methanobacteriati</taxon>
        <taxon>Methanobacteriota</taxon>
        <taxon>Stenosarchaea group</taxon>
        <taxon>Methanomicrobia</taxon>
        <taxon>Methanomicrobiales</taxon>
        <taxon>Methanomicrobiaceae</taxon>
        <taxon>Methanofollis</taxon>
    </lineage>
</organism>
<dbReference type="Pfam" id="PF04307">
    <property type="entry name" value="YdjM"/>
    <property type="match status" value="1"/>
</dbReference>
<dbReference type="GO" id="GO:0016787">
    <property type="term" value="F:hydrolase activity"/>
    <property type="evidence" value="ECO:0007669"/>
    <property type="project" value="UniProtKB-KW"/>
</dbReference>
<evidence type="ECO:0000313" key="3">
    <source>
        <dbReference type="Proteomes" id="UP000570823"/>
    </source>
</evidence>
<feature type="transmembrane region" description="Helical" evidence="1">
    <location>
        <begin position="83"/>
        <end position="102"/>
    </location>
</feature>
<feature type="transmembrane region" description="Helical" evidence="1">
    <location>
        <begin position="207"/>
        <end position="225"/>
    </location>
</feature>
<feature type="transmembrane region" description="Helical" evidence="1">
    <location>
        <begin position="58"/>
        <end position="78"/>
    </location>
</feature>